<dbReference type="GeneID" id="98126000"/>
<dbReference type="Proteomes" id="UP001600064">
    <property type="component" value="Unassembled WGS sequence"/>
</dbReference>
<keyword evidence="3" id="KW-1185">Reference proteome</keyword>
<comment type="caution">
    <text evidence="2">The sequence shown here is derived from an EMBL/GenBank/DDBJ whole genome shotgun (WGS) entry which is preliminary data.</text>
</comment>
<accession>A0ABR4DB16</accession>
<protein>
    <submittedName>
        <fullName evidence="2">Uncharacterized protein</fullName>
    </submittedName>
</protein>
<feature type="compositionally biased region" description="Basic and acidic residues" evidence="1">
    <location>
        <begin position="223"/>
        <end position="236"/>
    </location>
</feature>
<sequence length="256" mass="28146">MTTLSDAAQFERDLRAARTEWKHQKDHVAKWAYGTRPLYGVRVDWNGNLPAGSTLPESVLSKARPCRKPKSKNSGVKPHNFVKPGGRLQYYTPLGRQRVACHVLAEMQDATSALMARRAGNPNAFPEPARVRSGSLSSSSSALSSSSAAADPFIYSFDCTESPNRPLTLEVFVKPSGVNRHGGRGGRNGGLGGETERLVEREYEVVDGNGEPVRGRRVRAILRKEERGRRERKGESGDGGVGAEERWEEDEGFELI</sequence>
<gene>
    <name evidence="2" type="ORF">VTJ83DRAFT_4824</name>
</gene>
<proteinExistence type="predicted"/>
<evidence type="ECO:0000256" key="1">
    <source>
        <dbReference type="SAM" id="MobiDB-lite"/>
    </source>
</evidence>
<evidence type="ECO:0000313" key="3">
    <source>
        <dbReference type="Proteomes" id="UP001600064"/>
    </source>
</evidence>
<feature type="region of interest" description="Disordered" evidence="1">
    <location>
        <begin position="121"/>
        <end position="143"/>
    </location>
</feature>
<feature type="compositionally biased region" description="Acidic residues" evidence="1">
    <location>
        <begin position="246"/>
        <end position="256"/>
    </location>
</feature>
<feature type="region of interest" description="Disordered" evidence="1">
    <location>
        <begin position="223"/>
        <end position="256"/>
    </location>
</feature>
<organism evidence="2 3">
    <name type="scientific">Remersonia thermophila</name>
    <dbReference type="NCBI Taxonomy" id="72144"/>
    <lineage>
        <taxon>Eukaryota</taxon>
        <taxon>Fungi</taxon>
        <taxon>Dikarya</taxon>
        <taxon>Ascomycota</taxon>
        <taxon>Pezizomycotina</taxon>
        <taxon>Sordariomycetes</taxon>
        <taxon>Sordariomycetidae</taxon>
        <taxon>Sordariales</taxon>
        <taxon>Sordariales incertae sedis</taxon>
        <taxon>Remersonia</taxon>
    </lineage>
</organism>
<reference evidence="2 3" key="1">
    <citation type="journal article" date="2024" name="Commun. Biol.">
        <title>Comparative genomic analysis of thermophilic fungi reveals convergent evolutionary adaptations and gene losses.</title>
        <authorList>
            <person name="Steindorff A.S."/>
            <person name="Aguilar-Pontes M.V."/>
            <person name="Robinson A.J."/>
            <person name="Andreopoulos B."/>
            <person name="LaButti K."/>
            <person name="Kuo A."/>
            <person name="Mondo S."/>
            <person name="Riley R."/>
            <person name="Otillar R."/>
            <person name="Haridas S."/>
            <person name="Lipzen A."/>
            <person name="Grimwood J."/>
            <person name="Schmutz J."/>
            <person name="Clum A."/>
            <person name="Reid I.D."/>
            <person name="Moisan M.C."/>
            <person name="Butler G."/>
            <person name="Nguyen T.T.M."/>
            <person name="Dewar K."/>
            <person name="Conant G."/>
            <person name="Drula E."/>
            <person name="Henrissat B."/>
            <person name="Hansel C."/>
            <person name="Singer S."/>
            <person name="Hutchinson M.I."/>
            <person name="de Vries R.P."/>
            <person name="Natvig D.O."/>
            <person name="Powell A.J."/>
            <person name="Tsang A."/>
            <person name="Grigoriev I.V."/>
        </authorList>
    </citation>
    <scope>NUCLEOTIDE SEQUENCE [LARGE SCALE GENOMIC DNA]</scope>
    <source>
        <strain evidence="2 3">ATCC 22073</strain>
    </source>
</reference>
<evidence type="ECO:0000313" key="2">
    <source>
        <dbReference type="EMBL" id="KAL2267547.1"/>
    </source>
</evidence>
<dbReference type="EMBL" id="JAZGUE010000004">
    <property type="protein sequence ID" value="KAL2267547.1"/>
    <property type="molecule type" value="Genomic_DNA"/>
</dbReference>
<name>A0ABR4DB16_9PEZI</name>
<dbReference type="RefSeq" id="XP_070866274.1">
    <property type="nucleotide sequence ID" value="XM_071011356.1"/>
</dbReference>